<dbReference type="GO" id="GO:0006412">
    <property type="term" value="P:translation"/>
    <property type="evidence" value="ECO:0007669"/>
    <property type="project" value="UniProtKB-UniRule"/>
</dbReference>
<dbReference type="NCBIfam" id="TIGR00158">
    <property type="entry name" value="L9"/>
    <property type="match status" value="1"/>
</dbReference>
<dbReference type="GO" id="GO:1990904">
    <property type="term" value="C:ribonucleoprotein complex"/>
    <property type="evidence" value="ECO:0007669"/>
    <property type="project" value="UniProtKB-KW"/>
</dbReference>
<comment type="function">
    <text evidence="7">Binds to the 23S rRNA.</text>
</comment>
<accession>A0A517PF69</accession>
<protein>
    <recommendedName>
        <fullName evidence="6 7">Large ribosomal subunit protein bL9</fullName>
    </recommendedName>
</protein>
<evidence type="ECO:0000256" key="4">
    <source>
        <dbReference type="ARBA" id="ARBA00022980"/>
    </source>
</evidence>
<dbReference type="InterPro" id="IPR020070">
    <property type="entry name" value="Ribosomal_bL9_N"/>
</dbReference>
<evidence type="ECO:0000256" key="7">
    <source>
        <dbReference type="HAMAP-Rule" id="MF_00503"/>
    </source>
</evidence>
<keyword evidence="4 7" id="KW-0689">Ribosomal protein</keyword>
<dbReference type="RefSeq" id="WP_145360996.1">
    <property type="nucleotide sequence ID" value="NZ_CP036265.1"/>
</dbReference>
<dbReference type="SUPFAM" id="SSF55653">
    <property type="entry name" value="Ribosomal protein L9 C-domain"/>
    <property type="match status" value="1"/>
</dbReference>
<evidence type="ECO:0000313" key="9">
    <source>
        <dbReference type="EMBL" id="QDT18016.1"/>
    </source>
</evidence>
<dbReference type="InterPro" id="IPR000244">
    <property type="entry name" value="Ribosomal_bL9"/>
</dbReference>
<evidence type="ECO:0000256" key="1">
    <source>
        <dbReference type="ARBA" id="ARBA00010605"/>
    </source>
</evidence>
<dbReference type="InterPro" id="IPR009027">
    <property type="entry name" value="Ribosomal_bL9/RNase_H1_N"/>
</dbReference>
<dbReference type="InterPro" id="IPR036935">
    <property type="entry name" value="Ribosomal_bL9_N_sf"/>
</dbReference>
<sequence length="174" mass="19074">MTSPTKKRARTSRKGVGGSSNSYVEVLLAEPIVGQGDRGEIVRVRPGYARNYLLPMGLATVATENNKRQVAKHQERVNQIEGERLKTLKTTADSLGRYSVTLEANANEEGHLYGSIVQTDISKALKEASFKVEPDQVKLEGPLKELGMYTVKIELHEKAKADVKVWVVPAASKG</sequence>
<dbReference type="GO" id="GO:0019843">
    <property type="term" value="F:rRNA binding"/>
    <property type="evidence" value="ECO:0007669"/>
    <property type="project" value="UniProtKB-UniRule"/>
</dbReference>
<dbReference type="Gene3D" id="3.10.430.100">
    <property type="entry name" value="Ribosomal protein L9, C-terminal domain"/>
    <property type="match status" value="1"/>
</dbReference>
<dbReference type="GO" id="GO:0005840">
    <property type="term" value="C:ribosome"/>
    <property type="evidence" value="ECO:0007669"/>
    <property type="project" value="UniProtKB-KW"/>
</dbReference>
<evidence type="ECO:0000256" key="2">
    <source>
        <dbReference type="ARBA" id="ARBA00022730"/>
    </source>
</evidence>
<dbReference type="InterPro" id="IPR020594">
    <property type="entry name" value="Ribosomal_bL9_bac/chp"/>
</dbReference>
<dbReference type="InterPro" id="IPR020069">
    <property type="entry name" value="Ribosomal_bL9_C"/>
</dbReference>
<dbReference type="HAMAP" id="MF_00503">
    <property type="entry name" value="Ribosomal_bL9"/>
    <property type="match status" value="1"/>
</dbReference>
<dbReference type="OrthoDB" id="9788336at2"/>
<evidence type="ECO:0000256" key="3">
    <source>
        <dbReference type="ARBA" id="ARBA00022884"/>
    </source>
</evidence>
<dbReference type="Proteomes" id="UP000318741">
    <property type="component" value="Chromosome"/>
</dbReference>
<dbReference type="Pfam" id="PF01281">
    <property type="entry name" value="Ribosomal_L9_N"/>
    <property type="match status" value="1"/>
</dbReference>
<dbReference type="KEGG" id="acaf:CA12_41540"/>
<proteinExistence type="inferred from homology"/>
<dbReference type="GO" id="GO:0003735">
    <property type="term" value="F:structural constituent of ribosome"/>
    <property type="evidence" value="ECO:0007669"/>
    <property type="project" value="InterPro"/>
</dbReference>
<reference evidence="9 10" key="1">
    <citation type="submission" date="2019-02" db="EMBL/GenBank/DDBJ databases">
        <title>Deep-cultivation of Planctomycetes and their phenomic and genomic characterization uncovers novel biology.</title>
        <authorList>
            <person name="Wiegand S."/>
            <person name="Jogler M."/>
            <person name="Boedeker C."/>
            <person name="Pinto D."/>
            <person name="Vollmers J."/>
            <person name="Rivas-Marin E."/>
            <person name="Kohn T."/>
            <person name="Peeters S.H."/>
            <person name="Heuer A."/>
            <person name="Rast P."/>
            <person name="Oberbeckmann S."/>
            <person name="Bunk B."/>
            <person name="Jeske O."/>
            <person name="Meyerdierks A."/>
            <person name="Storesund J.E."/>
            <person name="Kallscheuer N."/>
            <person name="Luecker S."/>
            <person name="Lage O.M."/>
            <person name="Pohl T."/>
            <person name="Merkel B.J."/>
            <person name="Hornburger P."/>
            <person name="Mueller R.-W."/>
            <person name="Bruemmer F."/>
            <person name="Labrenz M."/>
            <person name="Spormann A.M."/>
            <person name="Op den Camp H."/>
            <person name="Overmann J."/>
            <person name="Amann R."/>
            <person name="Jetten M.S.M."/>
            <person name="Mascher T."/>
            <person name="Medema M.H."/>
            <person name="Devos D.P."/>
            <person name="Kaster A.-K."/>
            <person name="Ovreas L."/>
            <person name="Rohde M."/>
            <person name="Galperin M.Y."/>
            <person name="Jogler C."/>
        </authorList>
    </citation>
    <scope>NUCLEOTIDE SEQUENCE [LARGE SCALE GENOMIC DNA]</scope>
    <source>
        <strain evidence="9 10">CA12</strain>
    </source>
</reference>
<dbReference type="AlphaFoldDB" id="A0A517PF69"/>
<keyword evidence="2 7" id="KW-0699">rRNA-binding</keyword>
<dbReference type="SUPFAM" id="SSF55658">
    <property type="entry name" value="L9 N-domain-like"/>
    <property type="match status" value="1"/>
</dbReference>
<name>A0A517PF69_9PLAN</name>
<dbReference type="PROSITE" id="PS00651">
    <property type="entry name" value="RIBOSOMAL_L9"/>
    <property type="match status" value="1"/>
</dbReference>
<dbReference type="Gene3D" id="3.40.5.10">
    <property type="entry name" value="Ribosomal protein L9, N-terminal domain"/>
    <property type="match status" value="1"/>
</dbReference>
<feature type="domain" description="Ribosomal protein L9" evidence="8">
    <location>
        <begin position="36"/>
        <end position="63"/>
    </location>
</feature>
<evidence type="ECO:0000259" key="8">
    <source>
        <dbReference type="PROSITE" id="PS00651"/>
    </source>
</evidence>
<gene>
    <name evidence="7 9" type="primary">rplI</name>
    <name evidence="9" type="ORF">CA12_41540</name>
</gene>
<organism evidence="9 10">
    <name type="scientific">Alienimonas californiensis</name>
    <dbReference type="NCBI Taxonomy" id="2527989"/>
    <lineage>
        <taxon>Bacteria</taxon>
        <taxon>Pseudomonadati</taxon>
        <taxon>Planctomycetota</taxon>
        <taxon>Planctomycetia</taxon>
        <taxon>Planctomycetales</taxon>
        <taxon>Planctomycetaceae</taxon>
        <taxon>Alienimonas</taxon>
    </lineage>
</organism>
<comment type="similarity">
    <text evidence="1 7">Belongs to the bacterial ribosomal protein bL9 family.</text>
</comment>
<dbReference type="EMBL" id="CP036265">
    <property type="protein sequence ID" value="QDT18016.1"/>
    <property type="molecule type" value="Genomic_DNA"/>
</dbReference>
<keyword evidence="3 7" id="KW-0694">RNA-binding</keyword>
<keyword evidence="5 7" id="KW-0687">Ribonucleoprotein</keyword>
<dbReference type="InterPro" id="IPR036791">
    <property type="entry name" value="Ribosomal_bL9_C_sf"/>
</dbReference>
<dbReference type="Pfam" id="PF03948">
    <property type="entry name" value="Ribosomal_L9_C"/>
    <property type="match status" value="1"/>
</dbReference>
<evidence type="ECO:0000256" key="6">
    <source>
        <dbReference type="ARBA" id="ARBA00035292"/>
    </source>
</evidence>
<evidence type="ECO:0000256" key="5">
    <source>
        <dbReference type="ARBA" id="ARBA00023274"/>
    </source>
</evidence>
<keyword evidence="10" id="KW-1185">Reference proteome</keyword>
<dbReference type="PANTHER" id="PTHR21368">
    <property type="entry name" value="50S RIBOSOMAL PROTEIN L9"/>
    <property type="match status" value="1"/>
</dbReference>
<evidence type="ECO:0000313" key="10">
    <source>
        <dbReference type="Proteomes" id="UP000318741"/>
    </source>
</evidence>